<dbReference type="PANTHER" id="PTHR33371">
    <property type="entry name" value="INTERMEMBRANE PHOSPHOLIPID TRANSPORT SYSTEM BINDING PROTEIN MLAD-RELATED"/>
    <property type="match status" value="1"/>
</dbReference>
<evidence type="ECO:0000259" key="2">
    <source>
        <dbReference type="Pfam" id="PF02470"/>
    </source>
</evidence>
<dbReference type="PANTHER" id="PTHR33371:SF18">
    <property type="entry name" value="MCE-FAMILY PROTEIN MCE3C"/>
    <property type="match status" value="1"/>
</dbReference>
<feature type="domain" description="Mce/MlaD" evidence="2">
    <location>
        <begin position="55"/>
        <end position="129"/>
    </location>
</feature>
<gene>
    <name evidence="3" type="ORF">DFR69_11133</name>
</gene>
<protein>
    <submittedName>
        <fullName evidence="3">Phospholipid/cholesterol/gamma-HCH transport system substrate-binding protein</fullName>
    </submittedName>
</protein>
<dbReference type="RefSeq" id="WP_110040148.1">
    <property type="nucleotide sequence ID" value="NZ_QGTL01000011.1"/>
</dbReference>
<evidence type="ECO:0000313" key="4">
    <source>
        <dbReference type="Proteomes" id="UP000246410"/>
    </source>
</evidence>
<sequence>MSRLSRTIAGMRSVVTSRDEAAVRRTELWAGLAGIVVLIGALLAVAALYAVPFGKRTYTALLPEAQAVRVGDDVRLAGVPVGAVTGLELTDTSVEMTFTVDGDVFVGAQTSLDIRMLTIVGGHYVALVPAGTDPLGQTPIPTDRVRLPYNLSQTFQDAVEPLRAIDGDQLRANLEALSGSITASPEGIRETVAGIGQFVAALDSQRVEVSKAIAIADEQLGAVEQARGELGRLVEKISLLETMLADKQSEVRVAVEQLDRVVSRLAGVQPSWESTLRPMAVKLADAVPELIALGDRLQPVIDGVHELAQRLSALVPPSGGVSVDQSGTTLGPDSAVCVPVAGRVC</sequence>
<keyword evidence="1" id="KW-0472">Membrane</keyword>
<evidence type="ECO:0000256" key="1">
    <source>
        <dbReference type="SAM" id="Phobius"/>
    </source>
</evidence>
<dbReference type="GO" id="GO:0005576">
    <property type="term" value="C:extracellular region"/>
    <property type="evidence" value="ECO:0007669"/>
    <property type="project" value="TreeGrafter"/>
</dbReference>
<keyword evidence="4" id="KW-1185">Reference proteome</keyword>
<dbReference type="Proteomes" id="UP000246410">
    <property type="component" value="Unassembled WGS sequence"/>
</dbReference>
<organism evidence="3 4">
    <name type="scientific">Nocardia neocaledoniensis</name>
    <dbReference type="NCBI Taxonomy" id="236511"/>
    <lineage>
        <taxon>Bacteria</taxon>
        <taxon>Bacillati</taxon>
        <taxon>Actinomycetota</taxon>
        <taxon>Actinomycetes</taxon>
        <taxon>Mycobacteriales</taxon>
        <taxon>Nocardiaceae</taxon>
        <taxon>Nocardia</taxon>
    </lineage>
</organism>
<dbReference type="InterPro" id="IPR003399">
    <property type="entry name" value="Mce/MlaD"/>
</dbReference>
<name>A0A317N7L1_9NOCA</name>
<evidence type="ECO:0000313" key="3">
    <source>
        <dbReference type="EMBL" id="PWV71044.1"/>
    </source>
</evidence>
<dbReference type="Pfam" id="PF02470">
    <property type="entry name" value="MlaD"/>
    <property type="match status" value="1"/>
</dbReference>
<dbReference type="InterPro" id="IPR052336">
    <property type="entry name" value="MlaD_Phospholipid_Transporter"/>
</dbReference>
<reference evidence="3 4" key="1">
    <citation type="submission" date="2018-05" db="EMBL/GenBank/DDBJ databases">
        <title>Genomic Encyclopedia of Type Strains, Phase IV (KMG-IV): sequencing the most valuable type-strain genomes for metagenomic binning, comparative biology and taxonomic classification.</title>
        <authorList>
            <person name="Goeker M."/>
        </authorList>
    </citation>
    <scope>NUCLEOTIDE SEQUENCE [LARGE SCALE GENOMIC DNA]</scope>
    <source>
        <strain evidence="3 4">DSM 44717</strain>
    </source>
</reference>
<accession>A0A317N7L1</accession>
<keyword evidence="1" id="KW-0812">Transmembrane</keyword>
<comment type="caution">
    <text evidence="3">The sequence shown here is derived from an EMBL/GenBank/DDBJ whole genome shotgun (WGS) entry which is preliminary data.</text>
</comment>
<proteinExistence type="predicted"/>
<dbReference type="EMBL" id="QGTL01000011">
    <property type="protein sequence ID" value="PWV71044.1"/>
    <property type="molecule type" value="Genomic_DNA"/>
</dbReference>
<feature type="transmembrane region" description="Helical" evidence="1">
    <location>
        <begin position="28"/>
        <end position="51"/>
    </location>
</feature>
<dbReference type="AlphaFoldDB" id="A0A317N7L1"/>
<keyword evidence="1" id="KW-1133">Transmembrane helix</keyword>